<keyword evidence="1" id="KW-0472">Membrane</keyword>
<evidence type="ECO:0000313" key="2">
    <source>
        <dbReference type="EMBL" id="TCT34625.1"/>
    </source>
</evidence>
<sequence length="39" mass="4354">MMPSYIGFLSALACMLFFGGAALWAALIYAREIKKGERR</sequence>
<protein>
    <submittedName>
        <fullName evidence="2">Uncharacterized protein</fullName>
    </submittedName>
</protein>
<reference evidence="2 3" key="1">
    <citation type="submission" date="2019-03" db="EMBL/GenBank/DDBJ databases">
        <title>Freshwater and sediment microbial communities from various areas in North America, analyzing microbe dynamics in response to fracking.</title>
        <authorList>
            <person name="Lamendella R."/>
        </authorList>
    </citation>
    <scope>NUCLEOTIDE SEQUENCE [LARGE SCALE GENOMIC DNA]</scope>
    <source>
        <strain evidence="2 3">175.2</strain>
    </source>
</reference>
<comment type="caution">
    <text evidence="2">The sequence shown here is derived from an EMBL/GenBank/DDBJ whole genome shotgun (WGS) entry which is preliminary data.</text>
</comment>
<dbReference type="AlphaFoldDB" id="A0A4V2V3M6"/>
<proteinExistence type="predicted"/>
<keyword evidence="1" id="KW-1133">Transmembrane helix</keyword>
<accession>A0A4V2V3M6</accession>
<dbReference type="EMBL" id="SMAR01000033">
    <property type="protein sequence ID" value="TCT34625.1"/>
    <property type="molecule type" value="Genomic_DNA"/>
</dbReference>
<name>A0A4V2V3M6_9HYPH</name>
<keyword evidence="3" id="KW-1185">Reference proteome</keyword>
<evidence type="ECO:0000256" key="1">
    <source>
        <dbReference type="SAM" id="Phobius"/>
    </source>
</evidence>
<feature type="transmembrane region" description="Helical" evidence="1">
    <location>
        <begin position="6"/>
        <end position="30"/>
    </location>
</feature>
<organism evidence="2 3">
    <name type="scientific">Martelella mediterranea</name>
    <dbReference type="NCBI Taxonomy" id="293089"/>
    <lineage>
        <taxon>Bacteria</taxon>
        <taxon>Pseudomonadati</taxon>
        <taxon>Pseudomonadota</taxon>
        <taxon>Alphaproteobacteria</taxon>
        <taxon>Hyphomicrobiales</taxon>
        <taxon>Aurantimonadaceae</taxon>
        <taxon>Martelella</taxon>
    </lineage>
</organism>
<gene>
    <name evidence="2" type="ORF">EDC90_103319</name>
</gene>
<evidence type="ECO:0000313" key="3">
    <source>
        <dbReference type="Proteomes" id="UP000295097"/>
    </source>
</evidence>
<dbReference type="Proteomes" id="UP000295097">
    <property type="component" value="Unassembled WGS sequence"/>
</dbReference>
<keyword evidence="1" id="KW-0812">Transmembrane</keyword>